<feature type="signal peptide" evidence="2">
    <location>
        <begin position="1"/>
        <end position="19"/>
    </location>
</feature>
<dbReference type="AlphaFoldDB" id="A0A238VNH5"/>
<dbReference type="Gene3D" id="2.130.10.130">
    <property type="entry name" value="Integrin alpha, N-terminal"/>
    <property type="match status" value="1"/>
</dbReference>
<evidence type="ECO:0000259" key="3">
    <source>
        <dbReference type="Pfam" id="PF07593"/>
    </source>
</evidence>
<dbReference type="Pfam" id="PF13517">
    <property type="entry name" value="FG-GAP_3"/>
    <property type="match status" value="3"/>
</dbReference>
<dbReference type="RefSeq" id="WP_089369483.1">
    <property type="nucleotide sequence ID" value="NZ_BMEP01000002.1"/>
</dbReference>
<dbReference type="Proteomes" id="UP000198379">
    <property type="component" value="Unassembled WGS sequence"/>
</dbReference>
<evidence type="ECO:0000313" key="5">
    <source>
        <dbReference type="EMBL" id="SNR35910.1"/>
    </source>
</evidence>
<evidence type="ECO:0000259" key="4">
    <source>
        <dbReference type="Pfam" id="PF18962"/>
    </source>
</evidence>
<accession>A0A238VNH5</accession>
<dbReference type="InterPro" id="IPR011519">
    <property type="entry name" value="UnbV_ASPIC"/>
</dbReference>
<sequence length="541" mass="58281">MKKITLLALALCAISYAKAQDATFTSQNIGGSSAEIGIVDMNGDYLDDTISPTQSNLSIHHQTDTGLVPTNISISASNGPDWSLSIADYDANGINDIMFGGNNGVSFLKANSDGTSFSQDDQSSIFIFSQRTNFIDINNDGDLDAFVCHDIEPNVYFLNDGTGGFLDEIQGGLGDTPTGHNYGSIWFDYDNDGDTDLYLSKCVFGSGNPADTRRSNQLHRNNGDGTFTEVGVAAGVDTRTQSWSSAVGDFDNDGDMDIIAADEHFNEIGTIFYENNGDGTFTNITAGSGFENLDGAREIVTFDFNNDGYLDIYSQLQTTLLLNNGDMTFSSNSQQIQGGGAVGDLNDDGFLDVYAGGNVHMNDGNSNFWFKLNLEGVESNHNGIGALITIEGAFGTKVRNVRSGEGFANMHSLNPHFGLGTFDFIETVTIEWPSGITDQLTNVDANQTIYVLEGSAPLGIEENEPTAFNIYPIPANDILNITPTNGTSIKSDGVIYDLLGKITPITIDNNRINVSHLASGVYILEITTTDNKKEQKKFTKL</sequence>
<dbReference type="InterPro" id="IPR026444">
    <property type="entry name" value="Secre_tail"/>
</dbReference>
<evidence type="ECO:0000256" key="1">
    <source>
        <dbReference type="ARBA" id="ARBA00022729"/>
    </source>
</evidence>
<dbReference type="InterPro" id="IPR013517">
    <property type="entry name" value="FG-GAP"/>
</dbReference>
<evidence type="ECO:0000313" key="6">
    <source>
        <dbReference type="Proteomes" id="UP000198379"/>
    </source>
</evidence>
<dbReference type="PANTHER" id="PTHR16026:SF0">
    <property type="entry name" value="CARTILAGE ACIDIC PROTEIN 1"/>
    <property type="match status" value="1"/>
</dbReference>
<dbReference type="Pfam" id="PF18962">
    <property type="entry name" value="Por_Secre_tail"/>
    <property type="match status" value="1"/>
</dbReference>
<name>A0A238VNH5_9FLAO</name>
<dbReference type="SUPFAM" id="SSF69318">
    <property type="entry name" value="Integrin alpha N-terminal domain"/>
    <property type="match status" value="1"/>
</dbReference>
<keyword evidence="6" id="KW-1185">Reference proteome</keyword>
<dbReference type="EMBL" id="FZNY01000001">
    <property type="protein sequence ID" value="SNR35910.1"/>
    <property type="molecule type" value="Genomic_DNA"/>
</dbReference>
<reference evidence="5 6" key="1">
    <citation type="submission" date="2017-06" db="EMBL/GenBank/DDBJ databases">
        <authorList>
            <person name="Kim H.J."/>
            <person name="Triplett B.A."/>
        </authorList>
    </citation>
    <scope>NUCLEOTIDE SEQUENCE [LARGE SCALE GENOMIC DNA]</scope>
    <source>
        <strain evidence="5 6">DSM 25597</strain>
    </source>
</reference>
<dbReference type="PANTHER" id="PTHR16026">
    <property type="entry name" value="CARTILAGE ACIDIC PROTEIN 1"/>
    <property type="match status" value="1"/>
</dbReference>
<feature type="chain" id="PRO_5012240929" evidence="2">
    <location>
        <begin position="20"/>
        <end position="541"/>
    </location>
</feature>
<gene>
    <name evidence="5" type="ORF">SAMN06265376_101110</name>
</gene>
<evidence type="ECO:0000256" key="2">
    <source>
        <dbReference type="SAM" id="SignalP"/>
    </source>
</evidence>
<proteinExistence type="predicted"/>
<protein>
    <submittedName>
        <fullName evidence="5">Por secretion system C-terminal sorting domain-containing protein</fullName>
    </submittedName>
</protein>
<feature type="domain" description="Secretion system C-terminal sorting" evidence="4">
    <location>
        <begin position="470"/>
        <end position="537"/>
    </location>
</feature>
<feature type="domain" description="ASPIC/UnbV" evidence="3">
    <location>
        <begin position="383"/>
        <end position="449"/>
    </location>
</feature>
<keyword evidence="1 2" id="KW-0732">Signal</keyword>
<dbReference type="NCBIfam" id="TIGR04183">
    <property type="entry name" value="Por_Secre_tail"/>
    <property type="match status" value="1"/>
</dbReference>
<dbReference type="InterPro" id="IPR028994">
    <property type="entry name" value="Integrin_alpha_N"/>
</dbReference>
<dbReference type="OrthoDB" id="9816120at2"/>
<dbReference type="Pfam" id="PF07593">
    <property type="entry name" value="UnbV_ASPIC"/>
    <property type="match status" value="1"/>
</dbReference>
<organism evidence="5 6">
    <name type="scientific">Dokdonia pacifica</name>
    <dbReference type="NCBI Taxonomy" id="1627892"/>
    <lineage>
        <taxon>Bacteria</taxon>
        <taxon>Pseudomonadati</taxon>
        <taxon>Bacteroidota</taxon>
        <taxon>Flavobacteriia</taxon>
        <taxon>Flavobacteriales</taxon>
        <taxon>Flavobacteriaceae</taxon>
        <taxon>Dokdonia</taxon>
    </lineage>
</organism>
<dbReference type="InterPro" id="IPR027039">
    <property type="entry name" value="Crtac1"/>
</dbReference>